<reference evidence="3 4" key="1">
    <citation type="journal article" date="2010" name="Nature">
        <title>The Ectocarpus genome and the independent evolution of multicellularity in brown algae.</title>
        <authorList>
            <person name="Cock J.M."/>
            <person name="Sterck L."/>
            <person name="Rouze P."/>
            <person name="Scornet D."/>
            <person name="Allen A.E."/>
            <person name="Amoutzias G."/>
            <person name="Anthouard V."/>
            <person name="Artiguenave F."/>
            <person name="Aury J.M."/>
            <person name="Badger J.H."/>
            <person name="Beszteri B."/>
            <person name="Billiau K."/>
            <person name="Bonnet E."/>
            <person name="Bothwell J.H."/>
            <person name="Bowler C."/>
            <person name="Boyen C."/>
            <person name="Brownlee C."/>
            <person name="Carrano C.J."/>
            <person name="Charrier B."/>
            <person name="Cho G.Y."/>
            <person name="Coelho S.M."/>
            <person name="Collen J."/>
            <person name="Corre E."/>
            <person name="Da Silva C."/>
            <person name="Delage L."/>
            <person name="Delaroque N."/>
            <person name="Dittami S.M."/>
            <person name="Doulbeau S."/>
            <person name="Elias M."/>
            <person name="Farnham G."/>
            <person name="Gachon C.M."/>
            <person name="Gschloessl B."/>
            <person name="Heesch S."/>
            <person name="Jabbari K."/>
            <person name="Jubin C."/>
            <person name="Kawai H."/>
            <person name="Kimura K."/>
            <person name="Kloareg B."/>
            <person name="Kupper F.C."/>
            <person name="Lang D."/>
            <person name="Le Bail A."/>
            <person name="Leblanc C."/>
            <person name="Lerouge P."/>
            <person name="Lohr M."/>
            <person name="Lopez P.J."/>
            <person name="Martens C."/>
            <person name="Maumus F."/>
            <person name="Michel G."/>
            <person name="Miranda-Saavedra D."/>
            <person name="Morales J."/>
            <person name="Moreau H."/>
            <person name="Motomura T."/>
            <person name="Nagasato C."/>
            <person name="Napoli C.A."/>
            <person name="Nelson D.R."/>
            <person name="Nyvall-Collen P."/>
            <person name="Peters A.F."/>
            <person name="Pommier C."/>
            <person name="Potin P."/>
            <person name="Poulain J."/>
            <person name="Quesneville H."/>
            <person name="Read B."/>
            <person name="Rensing S.A."/>
            <person name="Ritter A."/>
            <person name="Rousvoal S."/>
            <person name="Samanta M."/>
            <person name="Samson G."/>
            <person name="Schroeder D.C."/>
            <person name="Segurens B."/>
            <person name="Strittmatter M."/>
            <person name="Tonon T."/>
            <person name="Tregear J.W."/>
            <person name="Valentin K."/>
            <person name="von Dassow P."/>
            <person name="Yamagishi T."/>
            <person name="Van de Peer Y."/>
            <person name="Wincker P."/>
        </authorList>
    </citation>
    <scope>NUCLEOTIDE SEQUENCE [LARGE SCALE GENOMIC DNA]</scope>
    <source>
        <strain evidence="4">Ec32 / CCAP1310/4</strain>
    </source>
</reference>
<sequence length="253" mass="26328">MTLFPLEFLALKKYSGDMKIRRVLFLVATPGMHPLAATAATVTPNANTKTASGDRNNAGEKTAPTAAGVGGASRAHPHLGSLASDLDACSTEASSCLDDQVCLECMTSYVDHPLEYQSCLDNYVTDWASATVCDGRAEQPCCANFVSEGNCLENEPFIEYWKCNLGLFDGCVDYDMTCLGTEGMTEDLGLNTSTASTGTSASSSTSIVSDAVVEDVATDESGAARKTFVMANVVVATASALLAGIAAVGSWLG</sequence>
<name>D8LHR9_ECTSI</name>
<organism evidence="3 4">
    <name type="scientific">Ectocarpus siliculosus</name>
    <name type="common">Brown alga</name>
    <name type="synonym">Conferva siliculosa</name>
    <dbReference type="NCBI Taxonomy" id="2880"/>
    <lineage>
        <taxon>Eukaryota</taxon>
        <taxon>Sar</taxon>
        <taxon>Stramenopiles</taxon>
        <taxon>Ochrophyta</taxon>
        <taxon>PX clade</taxon>
        <taxon>Phaeophyceae</taxon>
        <taxon>Ectocarpales</taxon>
        <taxon>Ectocarpaceae</taxon>
        <taxon>Ectocarpus</taxon>
    </lineage>
</organism>
<keyword evidence="2" id="KW-0812">Transmembrane</keyword>
<dbReference type="Proteomes" id="UP000002630">
    <property type="component" value="Linkage Group LG13"/>
</dbReference>
<dbReference type="AlphaFoldDB" id="D8LHR9"/>
<accession>D8LHR9</accession>
<evidence type="ECO:0000256" key="2">
    <source>
        <dbReference type="SAM" id="Phobius"/>
    </source>
</evidence>
<keyword evidence="2" id="KW-1133">Transmembrane helix</keyword>
<feature type="region of interest" description="Disordered" evidence="1">
    <location>
        <begin position="43"/>
        <end position="72"/>
    </location>
</feature>
<dbReference type="OrthoDB" id="10335863at2759"/>
<gene>
    <name evidence="3" type="ORF">Esi_0020_0005</name>
</gene>
<proteinExistence type="predicted"/>
<protein>
    <submittedName>
        <fullName evidence="3">Uncharacterized protein</fullName>
    </submittedName>
</protein>
<evidence type="ECO:0000313" key="4">
    <source>
        <dbReference type="Proteomes" id="UP000002630"/>
    </source>
</evidence>
<keyword evidence="4" id="KW-1185">Reference proteome</keyword>
<dbReference type="EMBL" id="FN648376">
    <property type="protein sequence ID" value="CBN74350.1"/>
    <property type="molecule type" value="Genomic_DNA"/>
</dbReference>
<dbReference type="EMBL" id="FN649738">
    <property type="protein sequence ID" value="CBN74350.1"/>
    <property type="molecule type" value="Genomic_DNA"/>
</dbReference>
<evidence type="ECO:0000256" key="1">
    <source>
        <dbReference type="SAM" id="MobiDB-lite"/>
    </source>
</evidence>
<dbReference type="InParanoid" id="D8LHR9"/>
<feature type="transmembrane region" description="Helical" evidence="2">
    <location>
        <begin position="228"/>
        <end position="252"/>
    </location>
</feature>
<evidence type="ECO:0000313" key="3">
    <source>
        <dbReference type="EMBL" id="CBN74350.1"/>
    </source>
</evidence>
<keyword evidence="2" id="KW-0472">Membrane</keyword>